<proteinExistence type="predicted"/>
<reference evidence="1" key="1">
    <citation type="submission" date="2021-01" db="EMBL/GenBank/DDBJ databases">
        <authorList>
            <person name="Corre E."/>
            <person name="Pelletier E."/>
            <person name="Niang G."/>
            <person name="Scheremetjew M."/>
            <person name="Finn R."/>
            <person name="Kale V."/>
            <person name="Holt S."/>
            <person name="Cochrane G."/>
            <person name="Meng A."/>
            <person name="Brown T."/>
            <person name="Cohen L."/>
        </authorList>
    </citation>
    <scope>NUCLEOTIDE SEQUENCE</scope>
    <source>
        <strain evidence="1">CCMP622</strain>
    </source>
</reference>
<organism evidence="1">
    <name type="scientific">Lotharella oceanica</name>
    <dbReference type="NCBI Taxonomy" id="641309"/>
    <lineage>
        <taxon>Eukaryota</taxon>
        <taxon>Sar</taxon>
        <taxon>Rhizaria</taxon>
        <taxon>Cercozoa</taxon>
        <taxon>Chlorarachniophyceae</taxon>
        <taxon>Lotharella</taxon>
    </lineage>
</organism>
<dbReference type="GO" id="GO:0005869">
    <property type="term" value="C:dynactin complex"/>
    <property type="evidence" value="ECO:0007669"/>
    <property type="project" value="InterPro"/>
</dbReference>
<name>A0A7S2X501_9EUKA</name>
<gene>
    <name evidence="1" type="ORF">LSP00402_LOCUS25</name>
</gene>
<accession>A0A7S2X501</accession>
<evidence type="ECO:0000313" key="1">
    <source>
        <dbReference type="EMBL" id="CAD9743737.1"/>
    </source>
</evidence>
<dbReference type="GO" id="GO:0061640">
    <property type="term" value="P:cytoskeleton-dependent cytokinesis"/>
    <property type="evidence" value="ECO:0007669"/>
    <property type="project" value="InterPro"/>
</dbReference>
<dbReference type="AlphaFoldDB" id="A0A7S2X501"/>
<sequence length="204" mass="22942">MSKTADEDYIRQRVQGLEDEIGGTSKERTKLSIANVGKRVSSPKDGPQRPILSLIRGLDVAMRRLQGYDQLRGFEKLVGEYDKFRHFIEANASAAGVLSDMKAKAVAIAGQTEAIAETTKMLSELKDCSDVLKKELPLNHSEFDTALLRAESLMSIQMQRAAELQAQTEELLESYNTIIQTVTRKLLYWDAMVNKWLFERMGAN</sequence>
<dbReference type="InterPro" id="IPR009991">
    <property type="entry name" value="DCTN3"/>
</dbReference>
<dbReference type="Pfam" id="PF07426">
    <property type="entry name" value="Dynactin_p22"/>
    <property type="match status" value="1"/>
</dbReference>
<dbReference type="EMBL" id="HBHP01000034">
    <property type="protein sequence ID" value="CAD9743737.1"/>
    <property type="molecule type" value="Transcribed_RNA"/>
</dbReference>
<protein>
    <submittedName>
        <fullName evidence="1">Uncharacterized protein</fullName>
    </submittedName>
</protein>